<reference evidence="2 3" key="1">
    <citation type="submission" date="2021-06" db="EMBL/GenBank/DDBJ databases">
        <authorList>
            <person name="Palmer J.M."/>
        </authorList>
    </citation>
    <scope>NUCLEOTIDE SEQUENCE [LARGE SCALE GENOMIC DNA]</scope>
    <source>
        <strain evidence="2 3">MEX-2019</strain>
        <tissue evidence="2">Muscle</tissue>
    </source>
</reference>
<dbReference type="Proteomes" id="UP001311232">
    <property type="component" value="Unassembled WGS sequence"/>
</dbReference>
<proteinExistence type="predicted"/>
<name>A0AAV9R6Z1_9TELE</name>
<feature type="compositionally biased region" description="Polar residues" evidence="1">
    <location>
        <begin position="44"/>
        <end position="54"/>
    </location>
</feature>
<protein>
    <submittedName>
        <fullName evidence="2">Uncharacterized protein</fullName>
    </submittedName>
</protein>
<evidence type="ECO:0000256" key="1">
    <source>
        <dbReference type="SAM" id="MobiDB-lite"/>
    </source>
</evidence>
<evidence type="ECO:0000313" key="2">
    <source>
        <dbReference type="EMBL" id="KAK5605573.1"/>
    </source>
</evidence>
<dbReference type="EMBL" id="JAHHUM010002212">
    <property type="protein sequence ID" value="KAK5605573.1"/>
    <property type="molecule type" value="Genomic_DNA"/>
</dbReference>
<accession>A0AAV9R6Z1</accession>
<feature type="region of interest" description="Disordered" evidence="1">
    <location>
        <begin position="1"/>
        <end position="100"/>
    </location>
</feature>
<gene>
    <name evidence="2" type="ORF">CRENBAI_010115</name>
</gene>
<comment type="caution">
    <text evidence="2">The sequence shown here is derived from an EMBL/GenBank/DDBJ whole genome shotgun (WGS) entry which is preliminary data.</text>
</comment>
<organism evidence="2 3">
    <name type="scientific">Crenichthys baileyi</name>
    <name type="common">White River springfish</name>
    <dbReference type="NCBI Taxonomy" id="28760"/>
    <lineage>
        <taxon>Eukaryota</taxon>
        <taxon>Metazoa</taxon>
        <taxon>Chordata</taxon>
        <taxon>Craniata</taxon>
        <taxon>Vertebrata</taxon>
        <taxon>Euteleostomi</taxon>
        <taxon>Actinopterygii</taxon>
        <taxon>Neopterygii</taxon>
        <taxon>Teleostei</taxon>
        <taxon>Neoteleostei</taxon>
        <taxon>Acanthomorphata</taxon>
        <taxon>Ovalentaria</taxon>
        <taxon>Atherinomorphae</taxon>
        <taxon>Cyprinodontiformes</taxon>
        <taxon>Goodeidae</taxon>
        <taxon>Crenichthys</taxon>
    </lineage>
</organism>
<keyword evidence="3" id="KW-1185">Reference proteome</keyword>
<dbReference type="AlphaFoldDB" id="A0AAV9R6Z1"/>
<feature type="compositionally biased region" description="Basic and acidic residues" evidence="1">
    <location>
        <begin position="1"/>
        <end position="11"/>
    </location>
</feature>
<evidence type="ECO:0000313" key="3">
    <source>
        <dbReference type="Proteomes" id="UP001311232"/>
    </source>
</evidence>
<sequence>MGEVNRVRMEGGEGSAGSAQSGDPVPLVAQGLPKPPAARPHGTKQGSASLSPQQPEIRGPRQGGHITITPDELAPGRSRGRDAQTGARHSGTWPNQPHKQHYIKDAAHIF</sequence>